<comment type="caution">
    <text evidence="2">The sequence shown here is derived from an EMBL/GenBank/DDBJ whole genome shotgun (WGS) entry which is preliminary data.</text>
</comment>
<evidence type="ECO:0000256" key="1">
    <source>
        <dbReference type="SAM" id="Phobius"/>
    </source>
</evidence>
<gene>
    <name evidence="2" type="ORF">CLV49_0274</name>
    <name evidence="3" type="ORF">ELQ93_15355</name>
</gene>
<dbReference type="RefSeq" id="WP_106561926.1">
    <property type="nucleotide sequence ID" value="NZ_PYAU01000001.1"/>
</dbReference>
<feature type="transmembrane region" description="Helical" evidence="1">
    <location>
        <begin position="148"/>
        <end position="168"/>
    </location>
</feature>
<evidence type="ECO:0000313" key="5">
    <source>
        <dbReference type="Proteomes" id="UP000268291"/>
    </source>
</evidence>
<dbReference type="EMBL" id="PYAU01000001">
    <property type="protein sequence ID" value="PSL36677.1"/>
    <property type="molecule type" value="Genomic_DNA"/>
</dbReference>
<feature type="transmembrane region" description="Helical" evidence="1">
    <location>
        <begin position="263"/>
        <end position="284"/>
    </location>
</feature>
<accession>A0A2P8GRU2</accession>
<feature type="transmembrane region" description="Helical" evidence="1">
    <location>
        <begin position="238"/>
        <end position="256"/>
    </location>
</feature>
<feature type="transmembrane region" description="Helical" evidence="1">
    <location>
        <begin position="7"/>
        <end position="35"/>
    </location>
</feature>
<dbReference type="EMBL" id="RZGY01000003">
    <property type="protein sequence ID" value="RUQ84198.1"/>
    <property type="molecule type" value="Genomic_DNA"/>
</dbReference>
<keyword evidence="5" id="KW-1185">Reference proteome</keyword>
<dbReference type="Proteomes" id="UP000268291">
    <property type="component" value="Unassembled WGS sequence"/>
</dbReference>
<dbReference type="OrthoDB" id="3742900at2"/>
<evidence type="ECO:0000313" key="2">
    <source>
        <dbReference type="EMBL" id="PSL36677.1"/>
    </source>
</evidence>
<sequence length="409" mass="40333">MKRTTVALLAALEAFIVVAIGIAIALVPLTLLWAIQFGFAVDWLVFWRAAVDIWLLGHGTDISVTLDPTTVARVGVLAAGDPFTVSLAPLGIGLVTVLLGSRTGGRAAESGAWLTGVVSSVLTVLVLSAVVTLTAANGLVSPSLVGGVFSPAIVYLAGLAVGLIGARVRGGDLVVGGRLGDRLAELGDRLGARTIGIVVASLRGGTIVAAGIVGVAAIVVAVMLIASFGTVVGLYESSGVGVTGGIAVTIAQLAYLPNLVVWCASWLLGPGFAIGVGTSVSPAATLLGPVPGIPVLGAIPTGDLPFGFLGLIVPVLVGFLGAAAVRPAVVRAADGHGLVRSLVLTALGIAVVASVLMGALALAASGAIGPERLQEVGPSALAVLLATLATTTVSALVGMASGRYGPADD</sequence>
<proteinExistence type="predicted"/>
<keyword evidence="1" id="KW-0812">Transmembrane</keyword>
<keyword evidence="1" id="KW-0472">Membrane</keyword>
<feature type="transmembrane region" description="Helical" evidence="1">
    <location>
        <begin position="207"/>
        <end position="232"/>
    </location>
</feature>
<dbReference type="Pfam" id="PF19877">
    <property type="entry name" value="DUF6350"/>
    <property type="match status" value="1"/>
</dbReference>
<evidence type="ECO:0000313" key="4">
    <source>
        <dbReference type="Proteomes" id="UP000241203"/>
    </source>
</evidence>
<name>A0A2P8GRU2_9MICO</name>
<dbReference type="Proteomes" id="UP000241203">
    <property type="component" value="Unassembled WGS sequence"/>
</dbReference>
<feature type="transmembrane region" description="Helical" evidence="1">
    <location>
        <begin position="380"/>
        <end position="400"/>
    </location>
</feature>
<feature type="transmembrane region" description="Helical" evidence="1">
    <location>
        <begin position="83"/>
        <end position="100"/>
    </location>
</feature>
<reference evidence="2 4" key="1">
    <citation type="submission" date="2018-03" db="EMBL/GenBank/DDBJ databases">
        <title>Genomic Encyclopedia of Archaeal and Bacterial Type Strains, Phase II (KMG-II): from individual species to whole genera.</title>
        <authorList>
            <person name="Goeker M."/>
        </authorList>
    </citation>
    <scope>NUCLEOTIDE SEQUENCE [LARGE SCALE GENOMIC DNA]</scope>
    <source>
        <strain evidence="2 4">DSM 21548</strain>
    </source>
</reference>
<protein>
    <submittedName>
        <fullName evidence="2">Uncharacterized protein</fullName>
    </submittedName>
</protein>
<feature type="transmembrane region" description="Helical" evidence="1">
    <location>
        <begin position="112"/>
        <end position="136"/>
    </location>
</feature>
<reference evidence="3 5" key="2">
    <citation type="submission" date="2018-12" db="EMBL/GenBank/DDBJ databases">
        <authorList>
            <person name="hu s."/>
            <person name="Xu Y."/>
            <person name="Xu B."/>
            <person name="Li F."/>
        </authorList>
    </citation>
    <scope>NUCLEOTIDE SEQUENCE [LARGE SCALE GENOMIC DNA]</scope>
    <source>
        <strain evidence="3 5">KSW2-17</strain>
    </source>
</reference>
<feature type="transmembrane region" description="Helical" evidence="1">
    <location>
        <begin position="337"/>
        <end position="368"/>
    </location>
</feature>
<dbReference type="InterPro" id="IPR045931">
    <property type="entry name" value="DUF6350"/>
</dbReference>
<organism evidence="2 4">
    <name type="scientific">Labedella gwakjiensis</name>
    <dbReference type="NCBI Taxonomy" id="390269"/>
    <lineage>
        <taxon>Bacteria</taxon>
        <taxon>Bacillati</taxon>
        <taxon>Actinomycetota</taxon>
        <taxon>Actinomycetes</taxon>
        <taxon>Micrococcales</taxon>
        <taxon>Microbacteriaceae</taxon>
        <taxon>Labedella</taxon>
    </lineage>
</organism>
<feature type="transmembrane region" description="Helical" evidence="1">
    <location>
        <begin position="304"/>
        <end position="325"/>
    </location>
</feature>
<keyword evidence="1" id="KW-1133">Transmembrane helix</keyword>
<evidence type="ECO:0000313" key="3">
    <source>
        <dbReference type="EMBL" id="RUQ84198.1"/>
    </source>
</evidence>
<dbReference type="AlphaFoldDB" id="A0A2P8GRU2"/>